<keyword evidence="6 7" id="KW-1267">Proteomics identification</keyword>
<evidence type="ECO:0007829" key="7">
    <source>
        <dbReference type="ProteomicsDB" id="A0A0P0XCH6"/>
    </source>
</evidence>
<name>A0A0P0XCH6_ORYSJ</name>
<evidence type="ECO:0000313" key="5">
    <source>
        <dbReference type="Proteomes" id="UP000059680"/>
    </source>
</evidence>
<dbReference type="InterPro" id="IPR051504">
    <property type="entry name" value="Plant_metabolite_acyltrans"/>
</dbReference>
<dbReference type="InterPro" id="IPR023213">
    <property type="entry name" value="CAT-like_dom_sf"/>
</dbReference>
<feature type="compositionally biased region" description="Gly residues" evidence="3">
    <location>
        <begin position="370"/>
        <end position="384"/>
    </location>
</feature>
<reference evidence="4 5" key="3">
    <citation type="journal article" date="2013" name="Rice">
        <title>Improvement of the Oryza sativa Nipponbare reference genome using next generation sequence and optical map data.</title>
        <authorList>
            <person name="Kawahara Y."/>
            <person name="de la Bastide M."/>
            <person name="Hamilton J.P."/>
            <person name="Kanamori H."/>
            <person name="McCombie W.R."/>
            <person name="Ouyang S."/>
            <person name="Schwartz D.C."/>
            <person name="Tanaka T."/>
            <person name="Wu J."/>
            <person name="Zhou S."/>
            <person name="Childs K.L."/>
            <person name="Davidson R.M."/>
            <person name="Lin H."/>
            <person name="Quesada-Ocampo L."/>
            <person name="Vaillancourt B."/>
            <person name="Sakai H."/>
            <person name="Lee S.S."/>
            <person name="Kim J."/>
            <person name="Numa H."/>
            <person name="Itoh T."/>
            <person name="Buell C.R."/>
            <person name="Matsumoto T."/>
        </authorList>
    </citation>
    <scope>NUCLEOTIDE SEQUENCE [LARGE SCALE GENOMIC DNA]</scope>
    <source>
        <strain evidence="5">cv. Nipponbare</strain>
    </source>
</reference>
<evidence type="ECO:0007829" key="6">
    <source>
        <dbReference type="PeptideAtlas" id="A0A0P0XCH6"/>
    </source>
</evidence>
<evidence type="ECO:0000313" key="4">
    <source>
        <dbReference type="EMBL" id="BAT04044.1"/>
    </source>
</evidence>
<dbReference type="eggNOG" id="ENOG502R7B2">
    <property type="taxonomic scope" value="Eukaryota"/>
</dbReference>
<dbReference type="PaxDb" id="39947-A0A0P0XCH6"/>
<dbReference type="Gene3D" id="3.30.559.10">
    <property type="entry name" value="Chloramphenicol acetyltransferase-like domain"/>
    <property type="match status" value="1"/>
</dbReference>
<dbReference type="GO" id="GO:0050734">
    <property type="term" value="F:hydroxycinnamoyltransferase activity"/>
    <property type="evidence" value="ECO:0007669"/>
    <property type="project" value="UniProtKB-ARBA"/>
</dbReference>
<feature type="region of interest" description="Disordered" evidence="3">
    <location>
        <begin position="251"/>
        <end position="281"/>
    </location>
</feature>
<feature type="compositionally biased region" description="Basic and acidic residues" evidence="3">
    <location>
        <begin position="385"/>
        <end position="398"/>
    </location>
</feature>
<dbReference type="FunCoup" id="A0A0P0XCH6">
    <property type="interactions" value="182"/>
</dbReference>
<keyword evidence="5" id="KW-1185">Reference proteome</keyword>
<dbReference type="Gramene" id="Os08t0174100-00">
    <property type="protein sequence ID" value="Os08t0174100-00"/>
    <property type="gene ID" value="Os08g0174100"/>
</dbReference>
<evidence type="ECO:0000256" key="1">
    <source>
        <dbReference type="ARBA" id="ARBA00022679"/>
    </source>
</evidence>
<evidence type="ECO:0000256" key="3">
    <source>
        <dbReference type="SAM" id="MobiDB-lite"/>
    </source>
</evidence>
<dbReference type="SMR" id="A0A0P0XCH6"/>
<dbReference type="AlphaFoldDB" id="A0A0P0XCH6"/>
<proteinExistence type="evidence at protein level"/>
<accession>A0A0P0XCH6</accession>
<protein>
    <submittedName>
        <fullName evidence="4">Os08g0174100 protein</fullName>
    </submittedName>
</protein>
<reference evidence="5" key="1">
    <citation type="journal article" date="2005" name="Nature">
        <title>The map-based sequence of the rice genome.</title>
        <authorList>
            <consortium name="International rice genome sequencing project (IRGSP)"/>
            <person name="Matsumoto T."/>
            <person name="Wu J."/>
            <person name="Kanamori H."/>
            <person name="Katayose Y."/>
            <person name="Fujisawa M."/>
            <person name="Namiki N."/>
            <person name="Mizuno H."/>
            <person name="Yamamoto K."/>
            <person name="Antonio B.A."/>
            <person name="Baba T."/>
            <person name="Sakata K."/>
            <person name="Nagamura Y."/>
            <person name="Aoki H."/>
            <person name="Arikawa K."/>
            <person name="Arita K."/>
            <person name="Bito T."/>
            <person name="Chiden Y."/>
            <person name="Fujitsuka N."/>
            <person name="Fukunaka R."/>
            <person name="Hamada M."/>
            <person name="Harada C."/>
            <person name="Hayashi A."/>
            <person name="Hijishita S."/>
            <person name="Honda M."/>
            <person name="Hosokawa S."/>
            <person name="Ichikawa Y."/>
            <person name="Idonuma A."/>
            <person name="Iijima M."/>
            <person name="Ikeda M."/>
            <person name="Ikeno M."/>
            <person name="Ito K."/>
            <person name="Ito S."/>
            <person name="Ito T."/>
            <person name="Ito Y."/>
            <person name="Ito Y."/>
            <person name="Iwabuchi A."/>
            <person name="Kamiya K."/>
            <person name="Karasawa W."/>
            <person name="Kurita K."/>
            <person name="Katagiri S."/>
            <person name="Kikuta A."/>
            <person name="Kobayashi H."/>
            <person name="Kobayashi N."/>
            <person name="Machita K."/>
            <person name="Maehara T."/>
            <person name="Masukawa M."/>
            <person name="Mizubayashi T."/>
            <person name="Mukai Y."/>
            <person name="Nagasaki H."/>
            <person name="Nagata Y."/>
            <person name="Naito S."/>
            <person name="Nakashima M."/>
            <person name="Nakama Y."/>
            <person name="Nakamichi Y."/>
            <person name="Nakamura M."/>
            <person name="Meguro A."/>
            <person name="Negishi M."/>
            <person name="Ohta I."/>
            <person name="Ohta T."/>
            <person name="Okamoto M."/>
            <person name="Ono N."/>
            <person name="Saji S."/>
            <person name="Sakaguchi M."/>
            <person name="Sakai K."/>
            <person name="Shibata M."/>
            <person name="Shimokawa T."/>
            <person name="Song J."/>
            <person name="Takazaki Y."/>
            <person name="Terasawa K."/>
            <person name="Tsugane M."/>
            <person name="Tsuji K."/>
            <person name="Ueda S."/>
            <person name="Waki K."/>
            <person name="Yamagata H."/>
            <person name="Yamamoto M."/>
            <person name="Yamamoto S."/>
            <person name="Yamane H."/>
            <person name="Yoshiki S."/>
            <person name="Yoshihara R."/>
            <person name="Yukawa K."/>
            <person name="Zhong H."/>
            <person name="Yano M."/>
            <person name="Yuan Q."/>
            <person name="Ouyang S."/>
            <person name="Liu J."/>
            <person name="Jones K.M."/>
            <person name="Gansberger K."/>
            <person name="Moffat K."/>
            <person name="Hill J."/>
            <person name="Bera J."/>
            <person name="Fadrosh D."/>
            <person name="Jin S."/>
            <person name="Johri S."/>
            <person name="Kim M."/>
            <person name="Overton L."/>
            <person name="Reardon M."/>
            <person name="Tsitrin T."/>
            <person name="Vuong H."/>
            <person name="Weaver B."/>
            <person name="Ciecko A."/>
            <person name="Tallon L."/>
            <person name="Jackson J."/>
            <person name="Pai G."/>
            <person name="Aken S.V."/>
            <person name="Utterback T."/>
            <person name="Reidmuller S."/>
            <person name="Feldblyum T."/>
            <person name="Hsiao J."/>
            <person name="Zismann V."/>
            <person name="Iobst S."/>
            <person name="de Vazeille A.R."/>
            <person name="Buell C.R."/>
            <person name="Ying K."/>
            <person name="Li Y."/>
            <person name="Lu T."/>
            <person name="Huang Y."/>
            <person name="Zhao Q."/>
            <person name="Feng Q."/>
            <person name="Zhang L."/>
            <person name="Zhu J."/>
            <person name="Weng Q."/>
            <person name="Mu J."/>
            <person name="Lu Y."/>
            <person name="Fan D."/>
            <person name="Liu Y."/>
            <person name="Guan J."/>
            <person name="Zhang Y."/>
            <person name="Yu S."/>
            <person name="Liu X."/>
            <person name="Zhang Y."/>
            <person name="Hong G."/>
            <person name="Han B."/>
            <person name="Choisne N."/>
            <person name="Demange N."/>
            <person name="Orjeda G."/>
            <person name="Samain S."/>
            <person name="Cattolico L."/>
            <person name="Pelletier E."/>
            <person name="Couloux A."/>
            <person name="Segurens B."/>
            <person name="Wincker P."/>
            <person name="D'Hont A."/>
            <person name="Scarpelli C."/>
            <person name="Weissenbach J."/>
            <person name="Salanoubat M."/>
            <person name="Quetier F."/>
            <person name="Yu Y."/>
            <person name="Kim H.R."/>
            <person name="Rambo T."/>
            <person name="Currie J."/>
            <person name="Collura K."/>
            <person name="Luo M."/>
            <person name="Yang T."/>
            <person name="Ammiraju J.S.S."/>
            <person name="Engler F."/>
            <person name="Soderlund C."/>
            <person name="Wing R.A."/>
            <person name="Palmer L.E."/>
            <person name="de la Bastide M."/>
            <person name="Spiegel L."/>
            <person name="Nascimento L."/>
            <person name="Zutavern T."/>
            <person name="O'Shaughnessy A."/>
            <person name="Dike S."/>
            <person name="Dedhia N."/>
            <person name="Preston R."/>
            <person name="Balija V."/>
            <person name="McCombie W.R."/>
            <person name="Chow T."/>
            <person name="Chen H."/>
            <person name="Chung M."/>
            <person name="Chen C."/>
            <person name="Shaw J."/>
            <person name="Wu H."/>
            <person name="Hsiao K."/>
            <person name="Chao Y."/>
            <person name="Chu M."/>
            <person name="Cheng C."/>
            <person name="Hour A."/>
            <person name="Lee P."/>
            <person name="Lin S."/>
            <person name="Lin Y."/>
            <person name="Liou J."/>
            <person name="Liu S."/>
            <person name="Hsing Y."/>
            <person name="Raghuvanshi S."/>
            <person name="Mohanty A."/>
            <person name="Bharti A.K."/>
            <person name="Gaur A."/>
            <person name="Gupta V."/>
            <person name="Kumar D."/>
            <person name="Ravi V."/>
            <person name="Vij S."/>
            <person name="Kapur A."/>
            <person name="Khurana P."/>
            <person name="Khurana P."/>
            <person name="Khurana J.P."/>
            <person name="Tyagi A.K."/>
            <person name="Gaikwad K."/>
            <person name="Singh A."/>
            <person name="Dalal V."/>
            <person name="Srivastava S."/>
            <person name="Dixit A."/>
            <person name="Pal A.K."/>
            <person name="Ghazi I.A."/>
            <person name="Yadav M."/>
            <person name="Pandit A."/>
            <person name="Bhargava A."/>
            <person name="Sureshbabu K."/>
            <person name="Batra K."/>
            <person name="Sharma T.R."/>
            <person name="Mohapatra T."/>
            <person name="Singh N.K."/>
            <person name="Messing J."/>
            <person name="Nelson A.B."/>
            <person name="Fuks G."/>
            <person name="Kavchok S."/>
            <person name="Keizer G."/>
            <person name="Linton E."/>
            <person name="Llaca V."/>
            <person name="Song R."/>
            <person name="Tanyolac B."/>
            <person name="Young S."/>
            <person name="Ho-Il K."/>
            <person name="Hahn J.H."/>
            <person name="Sangsakoo G."/>
            <person name="Vanavichit A."/>
            <person name="de Mattos Luiz.A.T."/>
            <person name="Zimmer P.D."/>
            <person name="Malone G."/>
            <person name="Dellagostin O."/>
            <person name="de Oliveira A.C."/>
            <person name="Bevan M."/>
            <person name="Bancroft I."/>
            <person name="Minx P."/>
            <person name="Cordum H."/>
            <person name="Wilson R."/>
            <person name="Cheng Z."/>
            <person name="Jin W."/>
            <person name="Jiang J."/>
            <person name="Leong S.A."/>
            <person name="Iwama H."/>
            <person name="Gojobori T."/>
            <person name="Itoh T."/>
            <person name="Niimura Y."/>
            <person name="Fujii Y."/>
            <person name="Habara T."/>
            <person name="Sakai H."/>
            <person name="Sato Y."/>
            <person name="Wilson G."/>
            <person name="Kumar K."/>
            <person name="McCouch S."/>
            <person name="Juretic N."/>
            <person name="Hoen D."/>
            <person name="Wright S."/>
            <person name="Bruskiewich R."/>
            <person name="Bureau T."/>
            <person name="Miyao A."/>
            <person name="Hirochika H."/>
            <person name="Nishikawa T."/>
            <person name="Kadowaki K."/>
            <person name="Sugiura M."/>
            <person name="Burr B."/>
            <person name="Sasaki T."/>
        </authorList>
    </citation>
    <scope>NUCLEOTIDE SEQUENCE [LARGE SCALE GENOMIC DNA]</scope>
    <source>
        <strain evidence="5">cv. Nipponbare</strain>
    </source>
</reference>
<feature type="region of interest" description="Disordered" evidence="3">
    <location>
        <begin position="298"/>
        <end position="453"/>
    </location>
</feature>
<dbReference type="InParanoid" id="A0A0P0XCH6"/>
<keyword evidence="1" id="KW-0808">Transferase</keyword>
<feature type="compositionally biased region" description="Basic and acidic residues" evidence="3">
    <location>
        <begin position="424"/>
        <end position="440"/>
    </location>
</feature>
<feature type="compositionally biased region" description="Basic residues" evidence="3">
    <location>
        <begin position="441"/>
        <end position="452"/>
    </location>
</feature>
<sequence>MGEAAAVSGDAGARARVRVLAVSRVAPSPAPVERERVGLSFFDTPWVVLPPIQRVFLYEMSAAAAADGGGGDGFAAAVERLKGSLAATLVLYLPLAGKLVYVEETEDVVVDCAAADDADAGVAFVEAEAEDAAAEDMDVLRLAGDEAHDVAAFLALVPELDTRALPAPVLSVQATRLGGGAGLALGLSVHHAVADGRAVWQFMEAWSSAARVGSPVTKSLGAPHYRREAAIPQPDGGELARHMLKLRGSAGLQPAIPAGSPDVPPRRRRHPRVEAAHRRARLGGGGCRWRRRRQAGVDVRGAGGDGVGGVRPVQGARRRGRHVPDLPRRPPGAARPRRRRGVPRELREDVPGALRQRGGAPRRARAAARGAGGSGGGGGDGGGAARRDGGRVGDRAGDADPLLPHGERGGEPAVRGVRRRRLRVREAGARRARVDEPRRRDGARRRPARRRGAALGVHRPGARGRLQGAGPRLADATQCHRSNIWHYQLIS</sequence>
<dbReference type="PANTHER" id="PTHR31625">
    <property type="match status" value="1"/>
</dbReference>
<evidence type="ECO:0000256" key="2">
    <source>
        <dbReference type="ARBA" id="ARBA00023315"/>
    </source>
</evidence>
<dbReference type="EMBL" id="AP014964">
    <property type="protein sequence ID" value="BAT04044.1"/>
    <property type="molecule type" value="Genomic_DNA"/>
</dbReference>
<gene>
    <name evidence="4" type="ordered locus">Os08g0174100</name>
    <name evidence="4" type="ORF">OSNPB_080174100</name>
</gene>
<reference evidence="4 5" key="2">
    <citation type="journal article" date="2013" name="Plant Cell Physiol.">
        <title>Rice Annotation Project Database (RAP-DB): an integrative and interactive database for rice genomics.</title>
        <authorList>
            <person name="Sakai H."/>
            <person name="Lee S.S."/>
            <person name="Tanaka T."/>
            <person name="Numa H."/>
            <person name="Kim J."/>
            <person name="Kawahara Y."/>
            <person name="Wakimoto H."/>
            <person name="Yang C.C."/>
            <person name="Iwamoto M."/>
            <person name="Abe T."/>
            <person name="Yamada Y."/>
            <person name="Muto A."/>
            <person name="Inokuchi H."/>
            <person name="Ikemura T."/>
            <person name="Matsumoto T."/>
            <person name="Sasaki T."/>
            <person name="Itoh T."/>
        </authorList>
    </citation>
    <scope>NUCLEOTIDE SEQUENCE [LARGE SCALE GENOMIC DNA]</scope>
    <source>
        <strain evidence="5">cv. Nipponbare</strain>
    </source>
</reference>
<dbReference type="Proteomes" id="UP000059680">
    <property type="component" value="Chromosome 8"/>
</dbReference>
<dbReference type="Pfam" id="PF02458">
    <property type="entry name" value="Transferase"/>
    <property type="match status" value="1"/>
</dbReference>
<organism evidence="4 5">
    <name type="scientific">Oryza sativa subsp. japonica</name>
    <name type="common">Rice</name>
    <dbReference type="NCBI Taxonomy" id="39947"/>
    <lineage>
        <taxon>Eukaryota</taxon>
        <taxon>Viridiplantae</taxon>
        <taxon>Streptophyta</taxon>
        <taxon>Embryophyta</taxon>
        <taxon>Tracheophyta</taxon>
        <taxon>Spermatophyta</taxon>
        <taxon>Magnoliopsida</taxon>
        <taxon>Liliopsida</taxon>
        <taxon>Poales</taxon>
        <taxon>Poaceae</taxon>
        <taxon>BOP clade</taxon>
        <taxon>Oryzoideae</taxon>
        <taxon>Oryzeae</taxon>
        <taxon>Oryzinae</taxon>
        <taxon>Oryza</taxon>
        <taxon>Oryza sativa</taxon>
    </lineage>
</organism>
<keyword evidence="2" id="KW-0012">Acyltransferase</keyword>